<proteinExistence type="predicted"/>
<evidence type="ECO:0000313" key="3">
    <source>
        <dbReference type="Proteomes" id="UP000095209"/>
    </source>
</evidence>
<dbReference type="InterPro" id="IPR023804">
    <property type="entry name" value="DUF3792_TM"/>
</dbReference>
<feature type="transmembrane region" description="Helical" evidence="1">
    <location>
        <begin position="68"/>
        <end position="88"/>
    </location>
</feature>
<evidence type="ECO:0000256" key="1">
    <source>
        <dbReference type="SAM" id="Phobius"/>
    </source>
</evidence>
<dbReference type="AlphaFoldDB" id="A0A1E5LBM1"/>
<sequence>MNKHTWMSILHGVITIFIIVLLSSMILALLLRMTSLTEQSISFVILILSFLALFMGGFISGSKNQEKGWLTGMTTGVAFTMLVFLVQYLGYQTSFSVEQLLYHAGYILSAIIGGMLGVNIRSRKA</sequence>
<dbReference type="OrthoDB" id="2988991at2"/>
<accession>A0A1E5LBM1</accession>
<dbReference type="RefSeq" id="WP_069718496.1">
    <property type="nucleotide sequence ID" value="NZ_MJEH01000061.1"/>
</dbReference>
<name>A0A1E5LBM1_9BACI</name>
<feature type="transmembrane region" description="Helical" evidence="1">
    <location>
        <begin position="12"/>
        <end position="34"/>
    </location>
</feature>
<keyword evidence="1" id="KW-0812">Transmembrane</keyword>
<keyword evidence="1" id="KW-0472">Membrane</keyword>
<dbReference type="Proteomes" id="UP000095209">
    <property type="component" value="Unassembled WGS sequence"/>
</dbReference>
<feature type="transmembrane region" description="Helical" evidence="1">
    <location>
        <begin position="100"/>
        <end position="120"/>
    </location>
</feature>
<evidence type="ECO:0008006" key="4">
    <source>
        <dbReference type="Google" id="ProtNLM"/>
    </source>
</evidence>
<dbReference type="EMBL" id="MJEH01000061">
    <property type="protein sequence ID" value="OEH91488.1"/>
    <property type="molecule type" value="Genomic_DNA"/>
</dbReference>
<keyword evidence="1" id="KW-1133">Transmembrane helix</keyword>
<dbReference type="NCBIfam" id="TIGR04086">
    <property type="entry name" value="TIGR04086_membr"/>
    <property type="match status" value="1"/>
</dbReference>
<comment type="caution">
    <text evidence="2">The sequence shown here is derived from an EMBL/GenBank/DDBJ whole genome shotgun (WGS) entry which is preliminary data.</text>
</comment>
<organism evidence="2 3">
    <name type="scientific">Bacillus solimangrovi</name>
    <dbReference type="NCBI Taxonomy" id="1305675"/>
    <lineage>
        <taxon>Bacteria</taxon>
        <taxon>Bacillati</taxon>
        <taxon>Bacillota</taxon>
        <taxon>Bacilli</taxon>
        <taxon>Bacillales</taxon>
        <taxon>Bacillaceae</taxon>
        <taxon>Bacillus</taxon>
    </lineage>
</organism>
<dbReference type="Pfam" id="PF12670">
    <property type="entry name" value="DUF3792"/>
    <property type="match status" value="1"/>
</dbReference>
<dbReference type="STRING" id="1305675.BFG57_05070"/>
<evidence type="ECO:0000313" key="2">
    <source>
        <dbReference type="EMBL" id="OEH91488.1"/>
    </source>
</evidence>
<feature type="transmembrane region" description="Helical" evidence="1">
    <location>
        <begin position="40"/>
        <end position="61"/>
    </location>
</feature>
<reference evidence="2 3" key="1">
    <citation type="submission" date="2016-08" db="EMBL/GenBank/DDBJ databases">
        <title>Genome of Bacillus solimangrovi GH2-4.</title>
        <authorList>
            <person name="Lim S."/>
            <person name="Kim B.-C."/>
        </authorList>
    </citation>
    <scope>NUCLEOTIDE SEQUENCE [LARGE SCALE GENOMIC DNA]</scope>
    <source>
        <strain evidence="2 3">GH2-4</strain>
    </source>
</reference>
<protein>
    <recommendedName>
        <fullName evidence="4">TIGR04086 family membrane protein</fullName>
    </recommendedName>
</protein>
<keyword evidence="3" id="KW-1185">Reference proteome</keyword>
<gene>
    <name evidence="2" type="ORF">BFG57_05070</name>
</gene>